<name>A0ABQ6GK23_9BACL</name>
<protein>
    <submittedName>
        <fullName evidence="2">Uncharacterized protein</fullName>
    </submittedName>
</protein>
<proteinExistence type="predicted"/>
<evidence type="ECO:0000256" key="1">
    <source>
        <dbReference type="SAM" id="SignalP"/>
    </source>
</evidence>
<dbReference type="Proteomes" id="UP001157114">
    <property type="component" value="Unassembled WGS sequence"/>
</dbReference>
<sequence>MRMLIVSLIILCILIGSSSKTNPVTASHSDIQNSMSDLESLSIPIYDTSAYDKKKLDEMGIKLNPTTVVPRIGKTEVRKITEDLLKQTAAHPKSIHIEYGLITANVGISEEAKKANPLLKDMEYFVNVPVWVVTFKGLLSDDYVPDHRGKDPLDINSTVIDANTGMELFGFGTGK</sequence>
<organism evidence="2 3">
    <name type="scientific">Paenibacillus glycanilyticus</name>
    <dbReference type="NCBI Taxonomy" id="126569"/>
    <lineage>
        <taxon>Bacteria</taxon>
        <taxon>Bacillati</taxon>
        <taxon>Bacillota</taxon>
        <taxon>Bacilli</taxon>
        <taxon>Bacillales</taxon>
        <taxon>Paenibacillaceae</taxon>
        <taxon>Paenibacillus</taxon>
    </lineage>
</organism>
<keyword evidence="3" id="KW-1185">Reference proteome</keyword>
<comment type="caution">
    <text evidence="2">The sequence shown here is derived from an EMBL/GenBank/DDBJ whole genome shotgun (WGS) entry which is preliminary data.</text>
</comment>
<feature type="chain" id="PRO_5045041696" evidence="1">
    <location>
        <begin position="27"/>
        <end position="175"/>
    </location>
</feature>
<accession>A0ABQ6GK23</accession>
<evidence type="ECO:0000313" key="2">
    <source>
        <dbReference type="EMBL" id="GLX70565.1"/>
    </source>
</evidence>
<dbReference type="EMBL" id="BSSQ01000019">
    <property type="protein sequence ID" value="GLX70565.1"/>
    <property type="molecule type" value="Genomic_DNA"/>
</dbReference>
<gene>
    <name evidence="2" type="ORF">MU1_49110</name>
</gene>
<dbReference type="RefSeq" id="WP_284241340.1">
    <property type="nucleotide sequence ID" value="NZ_BSSQ01000019.1"/>
</dbReference>
<feature type="signal peptide" evidence="1">
    <location>
        <begin position="1"/>
        <end position="26"/>
    </location>
</feature>
<keyword evidence="1" id="KW-0732">Signal</keyword>
<reference evidence="2 3" key="1">
    <citation type="submission" date="2023-03" db="EMBL/GenBank/DDBJ databases">
        <title>Draft genome sequence of the bacteria which degrade cell wall of Tricholomamatutake.</title>
        <authorList>
            <person name="Konishi Y."/>
            <person name="Fukuta Y."/>
            <person name="Shirasaka N."/>
        </authorList>
    </citation>
    <scope>NUCLEOTIDE SEQUENCE [LARGE SCALE GENOMIC DNA]</scope>
    <source>
        <strain evidence="3">mu1</strain>
    </source>
</reference>
<evidence type="ECO:0000313" key="3">
    <source>
        <dbReference type="Proteomes" id="UP001157114"/>
    </source>
</evidence>